<dbReference type="KEGG" id="halt:IM660_00615"/>
<keyword evidence="2" id="KW-0175">Coiled coil</keyword>
<dbReference type="PANTHER" id="PTHR37313">
    <property type="entry name" value="UPF0749 PROTEIN RV1825"/>
    <property type="match status" value="1"/>
</dbReference>
<evidence type="ECO:0000256" key="1">
    <source>
        <dbReference type="ARBA" id="ARBA00009108"/>
    </source>
</evidence>
<dbReference type="AlphaFoldDB" id="A0A7M1STF8"/>
<name>A0A7M1STF8_9MICO</name>
<reference evidence="4 5" key="1">
    <citation type="submission" date="2020-10" db="EMBL/GenBank/DDBJ databases">
        <title>Haloactinobacterium sp. RN3S43, a bacterium isolated from saline soil.</title>
        <authorList>
            <person name="Sun J.-Q."/>
        </authorList>
    </citation>
    <scope>NUCLEOTIDE SEQUENCE [LARGE SCALE GENOMIC DNA]</scope>
    <source>
        <strain evidence="4 5">RN3S43</strain>
    </source>
</reference>
<dbReference type="Pfam" id="PF05949">
    <property type="entry name" value="DUF881"/>
    <property type="match status" value="1"/>
</dbReference>
<comment type="similarity">
    <text evidence="1">Belongs to the UPF0749 family.</text>
</comment>
<keyword evidence="5" id="KW-1185">Reference proteome</keyword>
<organism evidence="4 5">
    <name type="scientific">Ruania alkalisoli</name>
    <dbReference type="NCBI Taxonomy" id="2779775"/>
    <lineage>
        <taxon>Bacteria</taxon>
        <taxon>Bacillati</taxon>
        <taxon>Actinomycetota</taxon>
        <taxon>Actinomycetes</taxon>
        <taxon>Micrococcales</taxon>
        <taxon>Ruaniaceae</taxon>
        <taxon>Ruania</taxon>
    </lineage>
</organism>
<sequence length="260" mass="27673">MSARGTDAHRTGISLGVGVVGVLAGLLFATNASLFADQQGRQPTDFEDLVRSEASRLDETNARYQALDDEVNRLLAQESEAGSAGTITTQMRFAAGRTAATGPGVTVSLSDSPLIHDVPEGFSADALLVHQQDLEGVINALWSGGAEAITVQGHRLGPLTKIRCVGNVLLVDGNVYSPPYVISAIGESDALRAGLDQSDAVRVYRDYVDQVSLGYSVVDEDQLEMPRIEGGLSMEYARLPGEEPISWQQPASDQRDGENS</sequence>
<keyword evidence="3" id="KW-0812">Transmembrane</keyword>
<keyword evidence="3" id="KW-0472">Membrane</keyword>
<feature type="coiled-coil region" evidence="2">
    <location>
        <begin position="50"/>
        <end position="77"/>
    </location>
</feature>
<protein>
    <submittedName>
        <fullName evidence="4">DUF881 domain-containing protein</fullName>
    </submittedName>
</protein>
<accession>A0A7M1STF8</accession>
<dbReference type="RefSeq" id="WP_193497530.1">
    <property type="nucleotide sequence ID" value="NZ_CP063169.1"/>
</dbReference>
<evidence type="ECO:0000313" key="4">
    <source>
        <dbReference type="EMBL" id="QOR70858.1"/>
    </source>
</evidence>
<gene>
    <name evidence="4" type="ORF">IM660_00615</name>
</gene>
<dbReference type="Proteomes" id="UP000593758">
    <property type="component" value="Chromosome"/>
</dbReference>
<dbReference type="InterPro" id="IPR010273">
    <property type="entry name" value="DUF881"/>
</dbReference>
<dbReference type="PANTHER" id="PTHR37313:SF4">
    <property type="entry name" value="CONSERVED MEMBRANE PROTEIN-RELATED"/>
    <property type="match status" value="1"/>
</dbReference>
<proteinExistence type="inferred from homology"/>
<dbReference type="GO" id="GO:0005886">
    <property type="term" value="C:plasma membrane"/>
    <property type="evidence" value="ECO:0007669"/>
    <property type="project" value="TreeGrafter"/>
</dbReference>
<dbReference type="EMBL" id="CP063169">
    <property type="protein sequence ID" value="QOR70858.1"/>
    <property type="molecule type" value="Genomic_DNA"/>
</dbReference>
<evidence type="ECO:0000313" key="5">
    <source>
        <dbReference type="Proteomes" id="UP000593758"/>
    </source>
</evidence>
<feature type="transmembrane region" description="Helical" evidence="3">
    <location>
        <begin position="12"/>
        <end position="36"/>
    </location>
</feature>
<evidence type="ECO:0000256" key="2">
    <source>
        <dbReference type="SAM" id="Coils"/>
    </source>
</evidence>
<keyword evidence="3" id="KW-1133">Transmembrane helix</keyword>
<evidence type="ECO:0000256" key="3">
    <source>
        <dbReference type="SAM" id="Phobius"/>
    </source>
</evidence>
<dbReference type="Gene3D" id="3.30.70.1880">
    <property type="entry name" value="Protein of unknown function DUF881"/>
    <property type="match status" value="1"/>
</dbReference>